<evidence type="ECO:0000256" key="2">
    <source>
        <dbReference type="ARBA" id="ARBA00022516"/>
    </source>
</evidence>
<reference evidence="10 11" key="1">
    <citation type="journal article" date="2018" name="Nat. Biotechnol.">
        <title>A standardized bacterial taxonomy based on genome phylogeny substantially revises the tree of life.</title>
        <authorList>
            <person name="Parks D.H."/>
            <person name="Chuvochina M."/>
            <person name="Waite D.W."/>
            <person name="Rinke C."/>
            <person name="Skarshewski A."/>
            <person name="Chaumeil P.A."/>
            <person name="Hugenholtz P."/>
        </authorList>
    </citation>
    <scope>NUCLEOTIDE SEQUENCE [LARGE SCALE GENOMIC DNA]</scope>
    <source>
        <strain evidence="10">UBA11306</strain>
    </source>
</reference>
<dbReference type="InterPro" id="IPR002864">
    <property type="entry name" value="Acyl-ACP_thioesterase_NHD"/>
</dbReference>
<dbReference type="GO" id="GO:0000036">
    <property type="term" value="F:acyl carrier activity"/>
    <property type="evidence" value="ECO:0007669"/>
    <property type="project" value="TreeGrafter"/>
</dbReference>
<dbReference type="Pfam" id="PF20791">
    <property type="entry name" value="Acyl-ACP_TE_C"/>
    <property type="match status" value="1"/>
</dbReference>
<evidence type="ECO:0000259" key="8">
    <source>
        <dbReference type="Pfam" id="PF01643"/>
    </source>
</evidence>
<evidence type="ECO:0000259" key="9">
    <source>
        <dbReference type="Pfam" id="PF20791"/>
    </source>
</evidence>
<dbReference type="PANTHER" id="PTHR31727:SF6">
    <property type="entry name" value="OLEOYL-ACYL CARRIER PROTEIN THIOESTERASE 1, CHLOROPLASTIC"/>
    <property type="match status" value="1"/>
</dbReference>
<evidence type="ECO:0000256" key="6">
    <source>
        <dbReference type="ARBA" id="ARBA00023098"/>
    </source>
</evidence>
<feature type="domain" description="Acyl-ACP thioesterase N-terminal hotdog" evidence="8">
    <location>
        <begin position="4"/>
        <end position="130"/>
    </location>
</feature>
<name>A0A3D4S5P4_9ENTE</name>
<accession>A0A3D4S5P4</accession>
<keyword evidence="3" id="KW-0378">Hydrolase</keyword>
<evidence type="ECO:0008006" key="12">
    <source>
        <dbReference type="Google" id="ProtNLM"/>
    </source>
</evidence>
<dbReference type="Gene3D" id="3.10.129.10">
    <property type="entry name" value="Hotdog Thioesterase"/>
    <property type="match status" value="1"/>
</dbReference>
<protein>
    <recommendedName>
        <fullName evidence="12">Acyl-[acyl-carrier-protein] thioesterase</fullName>
    </recommendedName>
</protein>
<comment type="caution">
    <text evidence="10">The sequence shown here is derived from an EMBL/GenBank/DDBJ whole genome shotgun (WGS) entry which is preliminary data.</text>
</comment>
<evidence type="ECO:0000256" key="5">
    <source>
        <dbReference type="ARBA" id="ARBA00022946"/>
    </source>
</evidence>
<sequence>MVSTYEASYRVSEYDCNSLGELTPFKAIQWMMMTSEKHQAHLGAESIINSHHLVWFVIEQTLEVNRWPKVNDTVVVKTIPHSFNQFFAYRNFEMYDEEGELIVTNKATFGVVNPDSRQIVRITPDMMKSYGSEFLRNPPKRTRYPAVIEPYVHYDYQVRYSDIDRNQHVNNAVYFRLVDNVMKYDQHQEYQLKSLKLRYDKETPPDYLVRIKTNWLSGPDGGLIGQHALSADDVLRARAVTTWAPRLNESNGN</sequence>
<evidence type="ECO:0000256" key="7">
    <source>
        <dbReference type="ARBA" id="ARBA00023160"/>
    </source>
</evidence>
<dbReference type="InterPro" id="IPR049427">
    <property type="entry name" value="Acyl-ACP_TE_C"/>
</dbReference>
<comment type="similarity">
    <text evidence="1">Belongs to the acyl-ACP thioesterase family.</text>
</comment>
<dbReference type="EMBL" id="DQHO01000027">
    <property type="protein sequence ID" value="HCS93918.1"/>
    <property type="molecule type" value="Genomic_DNA"/>
</dbReference>
<dbReference type="PANTHER" id="PTHR31727">
    <property type="entry name" value="OLEOYL-ACYL CARRIER PROTEIN THIOESTERASE 1, CHLOROPLASTIC"/>
    <property type="match status" value="1"/>
</dbReference>
<evidence type="ECO:0000256" key="1">
    <source>
        <dbReference type="ARBA" id="ARBA00006500"/>
    </source>
</evidence>
<evidence type="ECO:0000256" key="3">
    <source>
        <dbReference type="ARBA" id="ARBA00022801"/>
    </source>
</evidence>
<evidence type="ECO:0000313" key="10">
    <source>
        <dbReference type="EMBL" id="HCS93918.1"/>
    </source>
</evidence>
<feature type="domain" description="Acyl-ACP thioesterase-like C-terminal" evidence="9">
    <location>
        <begin position="153"/>
        <end position="244"/>
    </location>
</feature>
<dbReference type="Pfam" id="PF01643">
    <property type="entry name" value="Acyl-ACP_TE"/>
    <property type="match status" value="1"/>
</dbReference>
<keyword evidence="4" id="KW-0276">Fatty acid metabolism</keyword>
<dbReference type="Proteomes" id="UP000262195">
    <property type="component" value="Unassembled WGS sequence"/>
</dbReference>
<evidence type="ECO:0000256" key="4">
    <source>
        <dbReference type="ARBA" id="ARBA00022832"/>
    </source>
</evidence>
<keyword evidence="5" id="KW-0809">Transit peptide</keyword>
<dbReference type="AlphaFoldDB" id="A0A3D4S5P4"/>
<keyword evidence="7" id="KW-0275">Fatty acid biosynthesis</keyword>
<dbReference type="InterPro" id="IPR045023">
    <property type="entry name" value="FATA/B"/>
</dbReference>
<evidence type="ECO:0000313" key="11">
    <source>
        <dbReference type="Proteomes" id="UP000262195"/>
    </source>
</evidence>
<dbReference type="SUPFAM" id="SSF54637">
    <property type="entry name" value="Thioesterase/thiol ester dehydrase-isomerase"/>
    <property type="match status" value="2"/>
</dbReference>
<dbReference type="CDD" id="cd00586">
    <property type="entry name" value="4HBT"/>
    <property type="match status" value="2"/>
</dbReference>
<organism evidence="10 11">
    <name type="scientific">Bavariicoccus seileri</name>
    <dbReference type="NCBI Taxonomy" id="549685"/>
    <lineage>
        <taxon>Bacteria</taxon>
        <taxon>Bacillati</taxon>
        <taxon>Bacillota</taxon>
        <taxon>Bacilli</taxon>
        <taxon>Lactobacillales</taxon>
        <taxon>Enterococcaceae</taxon>
        <taxon>Bavariicoccus</taxon>
    </lineage>
</organism>
<keyword evidence="6" id="KW-0443">Lipid metabolism</keyword>
<proteinExistence type="inferred from homology"/>
<dbReference type="InterPro" id="IPR029069">
    <property type="entry name" value="HotDog_dom_sf"/>
</dbReference>
<keyword evidence="2" id="KW-0444">Lipid biosynthesis</keyword>
<dbReference type="GO" id="GO:0016297">
    <property type="term" value="F:fatty acyl-[ACP] hydrolase activity"/>
    <property type="evidence" value="ECO:0007669"/>
    <property type="project" value="InterPro"/>
</dbReference>
<dbReference type="STRING" id="1121105.GCA_000421665_00409"/>
<gene>
    <name evidence="10" type="ORF">DIW15_04330</name>
</gene>